<dbReference type="Proteomes" id="UP000004358">
    <property type="component" value="Unassembled WGS sequence"/>
</dbReference>
<comment type="caution">
    <text evidence="2">The sequence shown here is derived from an EMBL/GenBank/DDBJ whole genome shotgun (WGS) entry which is preliminary data.</text>
</comment>
<name>A3ZUI7_9BACT</name>
<proteinExistence type="predicted"/>
<reference evidence="2 3" key="1">
    <citation type="submission" date="2006-02" db="EMBL/GenBank/DDBJ databases">
        <authorList>
            <person name="Amann R."/>
            <person name="Ferriera S."/>
            <person name="Johnson J."/>
            <person name="Kravitz S."/>
            <person name="Halpern A."/>
            <person name="Remington K."/>
            <person name="Beeson K."/>
            <person name="Tran B."/>
            <person name="Rogers Y.-H."/>
            <person name="Friedman R."/>
            <person name="Venter J.C."/>
        </authorList>
    </citation>
    <scope>NUCLEOTIDE SEQUENCE [LARGE SCALE GENOMIC DNA]</scope>
    <source>
        <strain evidence="2 3">DSM 3645</strain>
    </source>
</reference>
<gene>
    <name evidence="2" type="ORF">DSM3645_22194</name>
</gene>
<dbReference type="AlphaFoldDB" id="A3ZUI7"/>
<evidence type="ECO:0000313" key="2">
    <source>
        <dbReference type="EMBL" id="EAQ79897.1"/>
    </source>
</evidence>
<dbReference type="HOGENOM" id="CLU_2614953_0_0_0"/>
<dbReference type="InterPro" id="IPR057679">
    <property type="entry name" value="DUF7919"/>
</dbReference>
<accession>A3ZUI7</accession>
<organism evidence="2 3">
    <name type="scientific">Blastopirellula marina DSM 3645</name>
    <dbReference type="NCBI Taxonomy" id="314230"/>
    <lineage>
        <taxon>Bacteria</taxon>
        <taxon>Pseudomonadati</taxon>
        <taxon>Planctomycetota</taxon>
        <taxon>Planctomycetia</taxon>
        <taxon>Pirellulales</taxon>
        <taxon>Pirellulaceae</taxon>
        <taxon>Blastopirellula</taxon>
    </lineage>
</organism>
<dbReference type="STRING" id="314230.DSM3645_22194"/>
<feature type="domain" description="DUF7919" evidence="1">
    <location>
        <begin position="5"/>
        <end position="62"/>
    </location>
</feature>
<evidence type="ECO:0000313" key="3">
    <source>
        <dbReference type="Proteomes" id="UP000004358"/>
    </source>
</evidence>
<evidence type="ECO:0000259" key="1">
    <source>
        <dbReference type="Pfam" id="PF25535"/>
    </source>
</evidence>
<dbReference type="EMBL" id="AANZ01000012">
    <property type="protein sequence ID" value="EAQ79897.1"/>
    <property type="molecule type" value="Genomic_DNA"/>
</dbReference>
<dbReference type="Pfam" id="PF25535">
    <property type="entry name" value="DUF7919"/>
    <property type="match status" value="1"/>
</dbReference>
<sequence>MPILKHRGFHGCELCGLRSPYVGNGQIRVKDQAGQVFAAPTMVSQYVEIHEYQPSDVLIEAALNSIGTSADGLGKSNA</sequence>
<protein>
    <recommendedName>
        <fullName evidence="1">DUF7919 domain-containing protein</fullName>
    </recommendedName>
</protein>